<evidence type="ECO:0000313" key="3">
    <source>
        <dbReference type="Proteomes" id="UP000759298"/>
    </source>
</evidence>
<keyword evidence="3" id="KW-1185">Reference proteome</keyword>
<feature type="chain" id="PRO_5045993921" evidence="1">
    <location>
        <begin position="22"/>
        <end position="217"/>
    </location>
</feature>
<accession>A0ABS7P9T3</accession>
<keyword evidence="1" id="KW-0732">Signal</keyword>
<proteinExistence type="predicted"/>
<sequence>MIARALLLLALVAGLAAPAHARDKEPEADARKAMSVYVDCLLNRSGYKLRKAIDIPVGDPSLAATLAKLATSSCLGDTSGDVELRMQPLVLRGAAFESLYRNKFGDALEIEDFSQLAPLEYPVATPETQNVDGDAASYLLMMAVGDCLVRADASASHNLVISEIASAGETDAIQSLMPMLPVCIPAGRTLELSRSMLRGAIAEPLYRLSVQQSETGL</sequence>
<evidence type="ECO:0000313" key="2">
    <source>
        <dbReference type="EMBL" id="MBY8335820.1"/>
    </source>
</evidence>
<organism evidence="2 3">
    <name type="scientific">Alteriqipengyuania abyssalis</name>
    <dbReference type="NCBI Taxonomy" id="2860200"/>
    <lineage>
        <taxon>Bacteria</taxon>
        <taxon>Pseudomonadati</taxon>
        <taxon>Pseudomonadota</taxon>
        <taxon>Alphaproteobacteria</taxon>
        <taxon>Sphingomonadales</taxon>
        <taxon>Erythrobacteraceae</taxon>
        <taxon>Alteriqipengyuania</taxon>
    </lineage>
</organism>
<protein>
    <submittedName>
        <fullName evidence="2">Uncharacterized protein</fullName>
    </submittedName>
</protein>
<dbReference type="EMBL" id="JAHWXP010000001">
    <property type="protein sequence ID" value="MBY8335820.1"/>
    <property type="molecule type" value="Genomic_DNA"/>
</dbReference>
<feature type="signal peptide" evidence="1">
    <location>
        <begin position="1"/>
        <end position="21"/>
    </location>
</feature>
<comment type="caution">
    <text evidence="2">The sequence shown here is derived from an EMBL/GenBank/DDBJ whole genome shotgun (WGS) entry which is preliminary data.</text>
</comment>
<name>A0ABS7P9T3_9SPHN</name>
<evidence type="ECO:0000256" key="1">
    <source>
        <dbReference type="SAM" id="SignalP"/>
    </source>
</evidence>
<dbReference type="RefSeq" id="WP_222823577.1">
    <property type="nucleotide sequence ID" value="NZ_JAHWXP010000001.1"/>
</dbReference>
<gene>
    <name evidence="2" type="ORF">KYN89_02040</name>
</gene>
<reference evidence="2 3" key="1">
    <citation type="submission" date="2021-07" db="EMBL/GenBank/DDBJ databases">
        <title>Alteriqipengyuania abyssalis NZ-12B nov, sp.nov isolated from deep sea sponge in pacific ocean.</title>
        <authorList>
            <person name="Tareen S."/>
            <person name="Wink J."/>
        </authorList>
    </citation>
    <scope>NUCLEOTIDE SEQUENCE [LARGE SCALE GENOMIC DNA]</scope>
    <source>
        <strain evidence="2 3">NZ-12B</strain>
    </source>
</reference>
<dbReference type="Proteomes" id="UP000759298">
    <property type="component" value="Unassembled WGS sequence"/>
</dbReference>